<protein>
    <submittedName>
        <fullName evidence="1">Hydrolase</fullName>
    </submittedName>
</protein>
<dbReference type="EMBL" id="QCZG01000032">
    <property type="protein sequence ID" value="PWA09033.1"/>
    <property type="molecule type" value="Genomic_DNA"/>
</dbReference>
<dbReference type="AlphaFoldDB" id="A0A2U1JW32"/>
<keyword evidence="1" id="KW-0378">Hydrolase</keyword>
<comment type="caution">
    <text evidence="1">The sequence shown here is derived from an EMBL/GenBank/DDBJ whole genome shotgun (WGS) entry which is preliminary data.</text>
</comment>
<dbReference type="Proteomes" id="UP000245998">
    <property type="component" value="Unassembled WGS sequence"/>
</dbReference>
<proteinExistence type="predicted"/>
<evidence type="ECO:0000313" key="1">
    <source>
        <dbReference type="EMBL" id="PWA09033.1"/>
    </source>
</evidence>
<reference evidence="1 2" key="1">
    <citation type="submission" date="2018-04" db="EMBL/GenBank/DDBJ databases">
        <title>Camelliibacillus theae gen. nov., sp. nov., isolated from Pu'er tea.</title>
        <authorList>
            <person name="Niu L."/>
        </authorList>
    </citation>
    <scope>NUCLEOTIDE SEQUENCE [LARGE SCALE GENOMIC DNA]</scope>
    <source>
        <strain evidence="1 2">T8</strain>
    </source>
</reference>
<name>A0A2U1JW32_9BACI</name>
<dbReference type="OrthoDB" id="2706506at2"/>
<sequence>MEKRTYYVAVNTGEIVDDPTITPWQYEIHATEDEAHQLRELFDQASRQSMDVAYRVARPFSGSGEDYDMHHYDNTLQEIYRIIYRLGNEKAKEHIQSTNMIEEIGKEYR</sequence>
<keyword evidence="2" id="KW-1185">Reference proteome</keyword>
<gene>
    <name evidence="1" type="ORF">DCC39_13785</name>
</gene>
<accession>A0A2U1JW32</accession>
<organism evidence="1 2">
    <name type="scientific">Pueribacillus theae</name>
    <dbReference type="NCBI Taxonomy" id="2171751"/>
    <lineage>
        <taxon>Bacteria</taxon>
        <taxon>Bacillati</taxon>
        <taxon>Bacillota</taxon>
        <taxon>Bacilli</taxon>
        <taxon>Bacillales</taxon>
        <taxon>Bacillaceae</taxon>
        <taxon>Pueribacillus</taxon>
    </lineage>
</organism>
<evidence type="ECO:0000313" key="2">
    <source>
        <dbReference type="Proteomes" id="UP000245998"/>
    </source>
</evidence>
<dbReference type="GO" id="GO:0016787">
    <property type="term" value="F:hydrolase activity"/>
    <property type="evidence" value="ECO:0007669"/>
    <property type="project" value="UniProtKB-KW"/>
</dbReference>
<dbReference type="RefSeq" id="WP_116555481.1">
    <property type="nucleotide sequence ID" value="NZ_QCZG01000032.1"/>
</dbReference>